<evidence type="ECO:0008006" key="5">
    <source>
        <dbReference type="Google" id="ProtNLM"/>
    </source>
</evidence>
<evidence type="ECO:0000313" key="4">
    <source>
        <dbReference type="Proteomes" id="UP000005019"/>
    </source>
</evidence>
<feature type="signal peptide" evidence="2">
    <location>
        <begin position="1"/>
        <end position="23"/>
    </location>
</feature>
<evidence type="ECO:0000256" key="2">
    <source>
        <dbReference type="SAM" id="SignalP"/>
    </source>
</evidence>
<dbReference type="AlphaFoldDB" id="F5RGK1"/>
<dbReference type="Proteomes" id="UP000005019">
    <property type="component" value="Unassembled WGS sequence"/>
</dbReference>
<protein>
    <recommendedName>
        <fullName evidence="5">Secreted protein</fullName>
    </recommendedName>
</protein>
<comment type="caution">
    <text evidence="3">The sequence shown here is derived from an EMBL/GenBank/DDBJ whole genome shotgun (WGS) entry which is preliminary data.</text>
</comment>
<dbReference type="STRING" id="1000565.METUNv1_03294"/>
<proteinExistence type="predicted"/>
<organism evidence="3 4">
    <name type="scientific">Methyloversatilis universalis (strain ATCC BAA-1314 / DSM 25237 / JCM 13912 / CCUG 52030 / FAM5)</name>
    <dbReference type="NCBI Taxonomy" id="1000565"/>
    <lineage>
        <taxon>Bacteria</taxon>
        <taxon>Pseudomonadati</taxon>
        <taxon>Pseudomonadota</taxon>
        <taxon>Betaproteobacteria</taxon>
        <taxon>Nitrosomonadales</taxon>
        <taxon>Sterolibacteriaceae</taxon>
        <taxon>Methyloversatilis</taxon>
    </lineage>
</organism>
<sequence>MRTAIAVLTPLLLALGTAAPVWAQEEDPLQFVTFGKDFAAQCVSRNSVQILVSNSHPSRTVTVWLDRYHMGVGTGDRSKTEMKPGAEPVPLGCSRTMDGPQEWRVVRAKFMD</sequence>
<name>F5RGK1_METUF</name>
<evidence type="ECO:0000313" key="3">
    <source>
        <dbReference type="EMBL" id="EGK70389.1"/>
    </source>
</evidence>
<feature type="region of interest" description="Disordered" evidence="1">
    <location>
        <begin position="74"/>
        <end position="94"/>
    </location>
</feature>
<reference evidence="3 4" key="1">
    <citation type="journal article" date="2011" name="J. Bacteriol.">
        <title>Genome sequence of Methyloversatilis universalis FAM5T, a methylotrophic representative of the order Rhodocyclales.</title>
        <authorList>
            <person name="Kittichotirat W."/>
            <person name="Good N.M."/>
            <person name="Hall R."/>
            <person name="Bringel F."/>
            <person name="Lajus A."/>
            <person name="Medigue C."/>
            <person name="Smalley N.E."/>
            <person name="Beck D."/>
            <person name="Bumgarner R."/>
            <person name="Vuilleumier S."/>
            <person name="Kalyuzhnaya M.G."/>
        </authorList>
    </citation>
    <scope>NUCLEOTIDE SEQUENCE [LARGE SCALE GENOMIC DNA]</scope>
    <source>
        <strain evidence="4">ATCC BAA-1314 / JCM 13912 / FAM5</strain>
    </source>
</reference>
<dbReference type="OrthoDB" id="9154794at2"/>
<dbReference type="EMBL" id="AFHG01000057">
    <property type="protein sequence ID" value="EGK70389.1"/>
    <property type="molecule type" value="Genomic_DNA"/>
</dbReference>
<keyword evidence="4" id="KW-1185">Reference proteome</keyword>
<keyword evidence="2" id="KW-0732">Signal</keyword>
<feature type="chain" id="PRO_5003325937" description="Secreted protein" evidence="2">
    <location>
        <begin position="24"/>
        <end position="112"/>
    </location>
</feature>
<gene>
    <name evidence="3" type="ORF">METUNv1_03294</name>
</gene>
<evidence type="ECO:0000256" key="1">
    <source>
        <dbReference type="SAM" id="MobiDB-lite"/>
    </source>
</evidence>
<dbReference type="RefSeq" id="WP_008063606.1">
    <property type="nucleotide sequence ID" value="NZ_AFHG01000057.1"/>
</dbReference>
<accession>F5RGK1</accession>